<keyword evidence="4" id="KW-0479">Metal-binding</keyword>
<dbReference type="RefSeq" id="WP_185987167.1">
    <property type="nucleotide sequence ID" value="NZ_BAAALZ010000001.1"/>
</dbReference>
<dbReference type="Proteomes" id="UP000586095">
    <property type="component" value="Unassembled WGS sequence"/>
</dbReference>
<dbReference type="InterPro" id="IPR000192">
    <property type="entry name" value="Aminotrans_V_dom"/>
</dbReference>
<gene>
    <name evidence="10" type="ORF">BJ960_001960</name>
</gene>
<name>A0A852R396_9MICO</name>
<evidence type="ECO:0000256" key="5">
    <source>
        <dbReference type="ARBA" id="ARBA00022898"/>
    </source>
</evidence>
<dbReference type="EMBL" id="JACCBD010000001">
    <property type="protein sequence ID" value="NYD27157.1"/>
    <property type="molecule type" value="Genomic_DNA"/>
</dbReference>
<protein>
    <submittedName>
        <fullName evidence="10">Cysteine desulfurase</fullName>
        <ecNumber evidence="10">2.8.1.7</ecNumber>
    </submittedName>
</protein>
<comment type="caution">
    <text evidence="10">The sequence shown here is derived from an EMBL/GenBank/DDBJ whole genome shotgun (WGS) entry which is preliminary data.</text>
</comment>
<keyword evidence="3 10" id="KW-0808">Transferase</keyword>
<dbReference type="Gene3D" id="3.40.640.10">
    <property type="entry name" value="Type I PLP-dependent aspartate aminotransferase-like (Major domain)"/>
    <property type="match status" value="1"/>
</dbReference>
<keyword evidence="11" id="KW-1185">Reference proteome</keyword>
<evidence type="ECO:0000256" key="6">
    <source>
        <dbReference type="ARBA" id="ARBA00023004"/>
    </source>
</evidence>
<evidence type="ECO:0000256" key="1">
    <source>
        <dbReference type="ARBA" id="ARBA00001933"/>
    </source>
</evidence>
<dbReference type="PIRSF" id="PIRSF005572">
    <property type="entry name" value="NifS"/>
    <property type="match status" value="1"/>
</dbReference>
<dbReference type="Gene3D" id="3.90.1150.10">
    <property type="entry name" value="Aspartate Aminotransferase, domain 1"/>
    <property type="match status" value="1"/>
</dbReference>
<feature type="domain" description="Aminotransferase class V" evidence="9">
    <location>
        <begin position="6"/>
        <end position="379"/>
    </location>
</feature>
<dbReference type="GO" id="GO:0051536">
    <property type="term" value="F:iron-sulfur cluster binding"/>
    <property type="evidence" value="ECO:0007669"/>
    <property type="project" value="UniProtKB-KW"/>
</dbReference>
<accession>A0A852R396</accession>
<organism evidence="10 11">
    <name type="scientific">Leucobacter aridicollis</name>
    <dbReference type="NCBI Taxonomy" id="283878"/>
    <lineage>
        <taxon>Bacteria</taxon>
        <taxon>Bacillati</taxon>
        <taxon>Actinomycetota</taxon>
        <taxon>Actinomycetes</taxon>
        <taxon>Micrococcales</taxon>
        <taxon>Microbacteriaceae</taxon>
        <taxon>Leucobacter</taxon>
    </lineage>
</organism>
<comment type="catalytic activity">
    <reaction evidence="8">
        <text>(sulfur carrier)-H + L-cysteine = (sulfur carrier)-SH + L-alanine</text>
        <dbReference type="Rhea" id="RHEA:43892"/>
        <dbReference type="Rhea" id="RHEA-COMP:14737"/>
        <dbReference type="Rhea" id="RHEA-COMP:14739"/>
        <dbReference type="ChEBI" id="CHEBI:29917"/>
        <dbReference type="ChEBI" id="CHEBI:35235"/>
        <dbReference type="ChEBI" id="CHEBI:57972"/>
        <dbReference type="ChEBI" id="CHEBI:64428"/>
        <dbReference type="EC" id="2.8.1.7"/>
    </reaction>
</comment>
<dbReference type="InterPro" id="IPR016454">
    <property type="entry name" value="Cysteine_dSase"/>
</dbReference>
<keyword evidence="6" id="KW-0408">Iron</keyword>
<proteinExistence type="inferred from homology"/>
<evidence type="ECO:0000313" key="10">
    <source>
        <dbReference type="EMBL" id="NYD27157.1"/>
    </source>
</evidence>
<dbReference type="PANTHER" id="PTHR11601:SF34">
    <property type="entry name" value="CYSTEINE DESULFURASE"/>
    <property type="match status" value="1"/>
</dbReference>
<dbReference type="InterPro" id="IPR015424">
    <property type="entry name" value="PyrdxlP-dep_Trfase"/>
</dbReference>
<dbReference type="AlphaFoldDB" id="A0A852R396"/>
<evidence type="ECO:0000256" key="3">
    <source>
        <dbReference type="ARBA" id="ARBA00022679"/>
    </source>
</evidence>
<evidence type="ECO:0000256" key="8">
    <source>
        <dbReference type="ARBA" id="ARBA00050776"/>
    </source>
</evidence>
<comment type="cofactor">
    <cofactor evidence="1">
        <name>pyridoxal 5'-phosphate</name>
        <dbReference type="ChEBI" id="CHEBI:597326"/>
    </cofactor>
</comment>
<dbReference type="EC" id="2.8.1.7" evidence="10"/>
<comment type="similarity">
    <text evidence="2">Belongs to the class-V pyridoxal-phosphate-dependent aminotransferase family. NifS/IscS subfamily.</text>
</comment>
<reference evidence="10 11" key="1">
    <citation type="submission" date="2020-07" db="EMBL/GenBank/DDBJ databases">
        <title>Sequencing the genomes of 1000 actinobacteria strains.</title>
        <authorList>
            <person name="Klenk H.-P."/>
        </authorList>
    </citation>
    <scope>NUCLEOTIDE SEQUENCE [LARGE SCALE GENOMIC DNA]</scope>
    <source>
        <strain evidence="10 11">DSM 17380</strain>
    </source>
</reference>
<dbReference type="PANTHER" id="PTHR11601">
    <property type="entry name" value="CYSTEINE DESULFURYLASE FAMILY MEMBER"/>
    <property type="match status" value="1"/>
</dbReference>
<sequence length="396" mass="40278">MTGQAYLDHAATSPMSAGVLDAYTRALREVGNPASTHGHGQRALEVLEGARERIAAAVGCDTAELVLTGGGTESINLALKGAFWARYGGGARPVILIADGEHHATIEAAEWLRDTQHADVRWLPLDAEGRLAPETLRGALTEVGAERVALVSFLWANNEIGTVQDVAALCAVANAAGVPVHVDAVAALGQVELDFAAVGADFLSVSAHKIGGPVGVGALVVGRRAKLEPLFHGGSQQRGRSGTQDVAGAVGFAAALDEVLIAGGSAPDPDHLARLAGLRDRLVAGIRAADPTAIYRGATGPDERLPGNAHFTFPGCQGDSLVFLLDAAGVSVSVGSACRAGVAETSHVLLAIGLPEAEAAGALRFTLGGASTEREIDALLAALPGVLERARAAGLS</sequence>
<dbReference type="SUPFAM" id="SSF53383">
    <property type="entry name" value="PLP-dependent transferases"/>
    <property type="match status" value="1"/>
</dbReference>
<dbReference type="InterPro" id="IPR015421">
    <property type="entry name" value="PyrdxlP-dep_Trfase_major"/>
</dbReference>
<evidence type="ECO:0000313" key="11">
    <source>
        <dbReference type="Proteomes" id="UP000586095"/>
    </source>
</evidence>
<evidence type="ECO:0000259" key="9">
    <source>
        <dbReference type="Pfam" id="PF00266"/>
    </source>
</evidence>
<dbReference type="Pfam" id="PF00266">
    <property type="entry name" value="Aminotran_5"/>
    <property type="match status" value="1"/>
</dbReference>
<keyword evidence="5" id="KW-0663">Pyridoxal phosphate</keyword>
<dbReference type="GO" id="GO:0046872">
    <property type="term" value="F:metal ion binding"/>
    <property type="evidence" value="ECO:0007669"/>
    <property type="project" value="UniProtKB-KW"/>
</dbReference>
<dbReference type="InterPro" id="IPR015422">
    <property type="entry name" value="PyrdxlP-dep_Trfase_small"/>
</dbReference>
<dbReference type="GO" id="GO:0031071">
    <property type="term" value="F:cysteine desulfurase activity"/>
    <property type="evidence" value="ECO:0007669"/>
    <property type="project" value="UniProtKB-EC"/>
</dbReference>
<keyword evidence="7" id="KW-0411">Iron-sulfur</keyword>
<evidence type="ECO:0000256" key="4">
    <source>
        <dbReference type="ARBA" id="ARBA00022723"/>
    </source>
</evidence>
<evidence type="ECO:0000256" key="7">
    <source>
        <dbReference type="ARBA" id="ARBA00023014"/>
    </source>
</evidence>
<evidence type="ECO:0000256" key="2">
    <source>
        <dbReference type="ARBA" id="ARBA00006490"/>
    </source>
</evidence>